<gene>
    <name evidence="7" type="ordered locus">Dret_1503</name>
</gene>
<dbReference type="OrthoDB" id="9763792at2"/>
<dbReference type="CDD" id="cd00130">
    <property type="entry name" value="PAS"/>
    <property type="match status" value="1"/>
</dbReference>
<dbReference type="PROSITE" id="PS50112">
    <property type="entry name" value="PAS"/>
    <property type="match status" value="1"/>
</dbReference>
<keyword evidence="8" id="KW-1185">Reference proteome</keyword>
<dbReference type="eggNOG" id="COG3829">
    <property type="taxonomic scope" value="Bacteria"/>
</dbReference>
<dbReference type="KEGG" id="drt:Dret_1503"/>
<dbReference type="PRINTS" id="PR01590">
    <property type="entry name" value="HTHFIS"/>
</dbReference>
<evidence type="ECO:0000259" key="5">
    <source>
        <dbReference type="PROSITE" id="PS50045"/>
    </source>
</evidence>
<dbReference type="Gene3D" id="1.10.10.60">
    <property type="entry name" value="Homeodomain-like"/>
    <property type="match status" value="1"/>
</dbReference>
<dbReference type="InterPro" id="IPR002078">
    <property type="entry name" value="Sigma_54_int"/>
</dbReference>
<feature type="domain" description="PAS" evidence="6">
    <location>
        <begin position="7"/>
        <end position="52"/>
    </location>
</feature>
<dbReference type="NCBIfam" id="TIGR00229">
    <property type="entry name" value="sensory_box"/>
    <property type="match status" value="1"/>
</dbReference>
<organism evidence="7 8">
    <name type="scientific">Desulfohalobium retbaense (strain ATCC 49708 / DSM 5692 / JCM 16813 / HR100)</name>
    <dbReference type="NCBI Taxonomy" id="485915"/>
    <lineage>
        <taxon>Bacteria</taxon>
        <taxon>Pseudomonadati</taxon>
        <taxon>Thermodesulfobacteriota</taxon>
        <taxon>Desulfovibrionia</taxon>
        <taxon>Desulfovibrionales</taxon>
        <taxon>Desulfohalobiaceae</taxon>
        <taxon>Desulfohalobium</taxon>
    </lineage>
</organism>
<dbReference type="AlphaFoldDB" id="C8X2Z2"/>
<protein>
    <submittedName>
        <fullName evidence="7">PAS modulated sigma54 specific transcriptional regulator, Fis family</fullName>
    </submittedName>
</protein>
<keyword evidence="4" id="KW-0804">Transcription</keyword>
<dbReference type="HOGENOM" id="CLU_000445_8_1_7"/>
<dbReference type="SUPFAM" id="SSF46689">
    <property type="entry name" value="Homeodomain-like"/>
    <property type="match status" value="1"/>
</dbReference>
<dbReference type="CDD" id="cd00009">
    <property type="entry name" value="AAA"/>
    <property type="match status" value="1"/>
</dbReference>
<dbReference type="RefSeq" id="WP_015751934.1">
    <property type="nucleotide sequence ID" value="NC_013223.1"/>
</dbReference>
<dbReference type="InterPro" id="IPR025662">
    <property type="entry name" value="Sigma_54_int_dom_ATP-bd_1"/>
</dbReference>
<evidence type="ECO:0000256" key="4">
    <source>
        <dbReference type="ARBA" id="ARBA00023163"/>
    </source>
</evidence>
<evidence type="ECO:0000313" key="7">
    <source>
        <dbReference type="EMBL" id="ACV68789.1"/>
    </source>
</evidence>
<dbReference type="Gene3D" id="3.40.50.300">
    <property type="entry name" value="P-loop containing nucleotide triphosphate hydrolases"/>
    <property type="match status" value="1"/>
</dbReference>
<dbReference type="InterPro" id="IPR035965">
    <property type="entry name" value="PAS-like_dom_sf"/>
</dbReference>
<dbReference type="SUPFAM" id="SSF55785">
    <property type="entry name" value="PYP-like sensor domain (PAS domain)"/>
    <property type="match status" value="1"/>
</dbReference>
<dbReference type="InterPro" id="IPR003593">
    <property type="entry name" value="AAA+_ATPase"/>
</dbReference>
<dbReference type="GO" id="GO:0043565">
    <property type="term" value="F:sequence-specific DNA binding"/>
    <property type="evidence" value="ECO:0007669"/>
    <property type="project" value="InterPro"/>
</dbReference>
<evidence type="ECO:0000313" key="8">
    <source>
        <dbReference type="Proteomes" id="UP000001052"/>
    </source>
</evidence>
<dbReference type="PROSITE" id="PS50045">
    <property type="entry name" value="SIGMA54_INTERACT_4"/>
    <property type="match status" value="1"/>
</dbReference>
<dbReference type="Pfam" id="PF13426">
    <property type="entry name" value="PAS_9"/>
    <property type="match status" value="1"/>
</dbReference>
<evidence type="ECO:0000259" key="6">
    <source>
        <dbReference type="PROSITE" id="PS50112"/>
    </source>
</evidence>
<dbReference type="GO" id="GO:0005524">
    <property type="term" value="F:ATP binding"/>
    <property type="evidence" value="ECO:0007669"/>
    <property type="project" value="UniProtKB-KW"/>
</dbReference>
<dbReference type="GO" id="GO:0006355">
    <property type="term" value="P:regulation of DNA-templated transcription"/>
    <property type="evidence" value="ECO:0007669"/>
    <property type="project" value="InterPro"/>
</dbReference>
<dbReference type="Pfam" id="PF25601">
    <property type="entry name" value="AAA_lid_14"/>
    <property type="match status" value="1"/>
</dbReference>
<dbReference type="STRING" id="485915.Dret_1503"/>
<evidence type="ECO:0000256" key="3">
    <source>
        <dbReference type="ARBA" id="ARBA00023015"/>
    </source>
</evidence>
<reference evidence="8" key="1">
    <citation type="submission" date="2009-09" db="EMBL/GenBank/DDBJ databases">
        <title>The complete chromosome of Desulfohalobium retbaense DSM 5692.</title>
        <authorList>
            <consortium name="US DOE Joint Genome Institute (JGI-PGF)"/>
            <person name="Lucas S."/>
            <person name="Copeland A."/>
            <person name="Lapidus A."/>
            <person name="Glavina del Rio T."/>
            <person name="Dalin E."/>
            <person name="Tice H."/>
            <person name="Bruce D."/>
            <person name="Goodwin L."/>
            <person name="Pitluck S."/>
            <person name="Kyrpides N."/>
            <person name="Mavromatis K."/>
            <person name="Ivanova N."/>
            <person name="Mikhailova N."/>
            <person name="Munk A.C."/>
            <person name="Brettin T."/>
            <person name="Detter J.C."/>
            <person name="Han C."/>
            <person name="Tapia R."/>
            <person name="Larimer F."/>
            <person name="Land M."/>
            <person name="Hauser L."/>
            <person name="Markowitz V."/>
            <person name="Cheng J.-F."/>
            <person name="Hugenholtz P."/>
            <person name="Woyke T."/>
            <person name="Wu D."/>
            <person name="Spring S."/>
            <person name="Klenk H.-P."/>
            <person name="Eisen J.A."/>
        </authorList>
    </citation>
    <scope>NUCLEOTIDE SEQUENCE [LARGE SCALE GENOMIC DNA]</scope>
    <source>
        <strain evidence="8">DSM 5692</strain>
    </source>
</reference>
<dbReference type="InterPro" id="IPR000014">
    <property type="entry name" value="PAS"/>
</dbReference>
<dbReference type="Pfam" id="PF00158">
    <property type="entry name" value="Sigma54_activat"/>
    <property type="match status" value="1"/>
</dbReference>
<evidence type="ECO:0000256" key="1">
    <source>
        <dbReference type="ARBA" id="ARBA00022741"/>
    </source>
</evidence>
<dbReference type="SUPFAM" id="SSF52540">
    <property type="entry name" value="P-loop containing nucleoside triphosphate hydrolases"/>
    <property type="match status" value="1"/>
</dbReference>
<feature type="domain" description="Sigma-54 factor interaction" evidence="5">
    <location>
        <begin position="139"/>
        <end position="368"/>
    </location>
</feature>
<dbReference type="Pfam" id="PF02954">
    <property type="entry name" value="HTH_8"/>
    <property type="match status" value="1"/>
</dbReference>
<dbReference type="InterPro" id="IPR002197">
    <property type="entry name" value="HTH_Fis"/>
</dbReference>
<dbReference type="EMBL" id="CP001734">
    <property type="protein sequence ID" value="ACV68789.1"/>
    <property type="molecule type" value="Genomic_DNA"/>
</dbReference>
<name>C8X2Z2_DESRD</name>
<dbReference type="PROSITE" id="PS00675">
    <property type="entry name" value="SIGMA54_INTERACT_1"/>
    <property type="match status" value="1"/>
</dbReference>
<dbReference type="FunFam" id="3.40.50.300:FF:000006">
    <property type="entry name" value="DNA-binding transcriptional regulator NtrC"/>
    <property type="match status" value="1"/>
</dbReference>
<evidence type="ECO:0000256" key="2">
    <source>
        <dbReference type="ARBA" id="ARBA00022840"/>
    </source>
</evidence>
<dbReference type="InterPro" id="IPR027417">
    <property type="entry name" value="P-loop_NTPase"/>
</dbReference>
<dbReference type="SMART" id="SM00382">
    <property type="entry name" value="AAA"/>
    <property type="match status" value="1"/>
</dbReference>
<dbReference type="InterPro" id="IPR058031">
    <property type="entry name" value="AAA_lid_NorR"/>
</dbReference>
<sequence length="449" mass="50788">MADAAHPETSYQWILNSLATGVFTVDDRFRITFFNTQAETLTGYSRDEAVGKLCWQVFQTSHCQNGCSLKRAMQEETRIYSTRLQMKSRDNIQIPVAVTAAVLQDDVGRVIGGVESFQDDRERVALEKEVTGAFGLQDFITAHPPLRKQLQRLPVLADADKPLLIQGETGVGKDFLARIVHNISVRRQEPFLKVNCAAIPETMLESELFGCKRGAFTDAREDRPGKFRLAQQGTILLDELGELSPAMQAKLLQVIEEKEYFPLGATRMETVRARVVATTNCDLQEMVAGGRFRKDLYYRLKMCEVIIPPLRQRSEDLPLLIECFLERAARLNRRRCPRLTGKVQRVLLSYRYPGNVREIKNIIEYGVLLCGEAITLEDLPEYIREGGSESAETGGDVANGAGQLACAEKTILWNALQEHRWQIQATARSLRMSRATLWRKMKKYGLSKK</sequence>
<keyword evidence="2" id="KW-0067">ATP-binding</keyword>
<dbReference type="PANTHER" id="PTHR32071">
    <property type="entry name" value="TRANSCRIPTIONAL REGULATORY PROTEIN"/>
    <property type="match status" value="1"/>
</dbReference>
<keyword evidence="1" id="KW-0547">Nucleotide-binding</keyword>
<dbReference type="InterPro" id="IPR009057">
    <property type="entry name" value="Homeodomain-like_sf"/>
</dbReference>
<proteinExistence type="predicted"/>
<dbReference type="Proteomes" id="UP000001052">
    <property type="component" value="Chromosome"/>
</dbReference>
<dbReference type="SMART" id="SM00091">
    <property type="entry name" value="PAS"/>
    <property type="match status" value="1"/>
</dbReference>
<reference evidence="7 8" key="2">
    <citation type="journal article" date="2010" name="Stand. Genomic Sci.">
        <title>Complete genome sequence of Desulfohalobium retbaense type strain (HR(100)).</title>
        <authorList>
            <person name="Spring S."/>
            <person name="Nolan M."/>
            <person name="Lapidus A."/>
            <person name="Glavina Del Rio T."/>
            <person name="Copeland A."/>
            <person name="Tice H."/>
            <person name="Cheng J.F."/>
            <person name="Lucas S."/>
            <person name="Land M."/>
            <person name="Chen F."/>
            <person name="Bruce D."/>
            <person name="Goodwin L."/>
            <person name="Pitluck S."/>
            <person name="Ivanova N."/>
            <person name="Mavromatis K."/>
            <person name="Mikhailova N."/>
            <person name="Pati A."/>
            <person name="Chen A."/>
            <person name="Palaniappan K."/>
            <person name="Hauser L."/>
            <person name="Chang Y.J."/>
            <person name="Jeffries C.D."/>
            <person name="Munk C."/>
            <person name="Kiss H."/>
            <person name="Chain P."/>
            <person name="Han C."/>
            <person name="Brettin T."/>
            <person name="Detter J.C."/>
            <person name="Schuler E."/>
            <person name="Goker M."/>
            <person name="Rohde M."/>
            <person name="Bristow J."/>
            <person name="Eisen J.A."/>
            <person name="Markowitz V."/>
            <person name="Hugenholtz P."/>
            <person name="Kyrpides N.C."/>
            <person name="Klenk H.P."/>
        </authorList>
    </citation>
    <scope>NUCLEOTIDE SEQUENCE [LARGE SCALE GENOMIC DNA]</scope>
    <source>
        <strain evidence="7 8">DSM 5692</strain>
    </source>
</reference>
<accession>C8X2Z2</accession>
<dbReference type="Gene3D" id="1.10.8.60">
    <property type="match status" value="1"/>
</dbReference>
<dbReference type="Gene3D" id="3.30.450.20">
    <property type="entry name" value="PAS domain"/>
    <property type="match status" value="1"/>
</dbReference>
<keyword evidence="3" id="KW-0805">Transcription regulation</keyword>